<feature type="domain" description="HMA" evidence="1">
    <location>
        <begin position="153"/>
        <end position="219"/>
    </location>
</feature>
<dbReference type="InterPro" id="IPR044526">
    <property type="entry name" value="NAKR1-3"/>
</dbReference>
<proteinExistence type="predicted"/>
<dbReference type="Gene3D" id="3.30.70.100">
    <property type="match status" value="1"/>
</dbReference>
<dbReference type="InterPro" id="IPR006121">
    <property type="entry name" value="HMA_dom"/>
</dbReference>
<dbReference type="EMBL" id="JAYKXN010000001">
    <property type="protein sequence ID" value="KAK7319406.1"/>
    <property type="molecule type" value="Genomic_DNA"/>
</dbReference>
<dbReference type="Proteomes" id="UP001359559">
    <property type="component" value="Unassembled WGS sequence"/>
</dbReference>
<reference evidence="2 3" key="1">
    <citation type="submission" date="2024-01" db="EMBL/GenBank/DDBJ databases">
        <title>The genomes of 5 underutilized Papilionoideae crops provide insights into root nodulation and disease resistance.</title>
        <authorList>
            <person name="Yuan L."/>
        </authorList>
    </citation>
    <scope>NUCLEOTIDE SEQUENCE [LARGE SCALE GENOMIC DNA]</scope>
    <source>
        <strain evidence="2">LY-2023</strain>
        <tissue evidence="2">Leaf</tissue>
    </source>
</reference>
<protein>
    <recommendedName>
        <fullName evidence="1">HMA domain-containing protein</fullName>
    </recommendedName>
</protein>
<dbReference type="CDD" id="cd00371">
    <property type="entry name" value="HMA"/>
    <property type="match status" value="1"/>
</dbReference>
<accession>A0AAN9KMX0</accession>
<dbReference type="PANTHER" id="PTHR46119">
    <property type="entry name" value="OS08G0405700 PROTEIN"/>
    <property type="match status" value="1"/>
</dbReference>
<dbReference type="GO" id="GO:0046872">
    <property type="term" value="F:metal ion binding"/>
    <property type="evidence" value="ECO:0007669"/>
    <property type="project" value="InterPro"/>
</dbReference>
<evidence type="ECO:0000313" key="2">
    <source>
        <dbReference type="EMBL" id="KAK7319406.1"/>
    </source>
</evidence>
<organism evidence="2 3">
    <name type="scientific">Clitoria ternatea</name>
    <name type="common">Butterfly pea</name>
    <dbReference type="NCBI Taxonomy" id="43366"/>
    <lineage>
        <taxon>Eukaryota</taxon>
        <taxon>Viridiplantae</taxon>
        <taxon>Streptophyta</taxon>
        <taxon>Embryophyta</taxon>
        <taxon>Tracheophyta</taxon>
        <taxon>Spermatophyta</taxon>
        <taxon>Magnoliopsida</taxon>
        <taxon>eudicotyledons</taxon>
        <taxon>Gunneridae</taxon>
        <taxon>Pentapetalae</taxon>
        <taxon>rosids</taxon>
        <taxon>fabids</taxon>
        <taxon>Fabales</taxon>
        <taxon>Fabaceae</taxon>
        <taxon>Papilionoideae</taxon>
        <taxon>50 kb inversion clade</taxon>
        <taxon>NPAAA clade</taxon>
        <taxon>indigoferoid/millettioid clade</taxon>
        <taxon>Phaseoleae</taxon>
        <taxon>Clitoria</taxon>
    </lineage>
</organism>
<sequence>MVNFSALISEKDMIFDSFKSKETSIAIVYFHIAFKVCKHFLFTIGTHFFPSRNSSSVMSLKSNNKKMRRGFMCHSQASTAVCMSTRDPRSVVVPRRIERSVFLDDTRLISYAKYSKLVEPPKPNPVPMIKLRDQDQAIQPTREPQKTPSDNVFQVVVMRVAIHCQGCAGKVKKHLSKMEGVTSFSIDVESKRVTVMGHISPVAVLESISKVKRAELWNAC</sequence>
<dbReference type="Pfam" id="PF00403">
    <property type="entry name" value="HMA"/>
    <property type="match status" value="1"/>
</dbReference>
<evidence type="ECO:0000259" key="1">
    <source>
        <dbReference type="PROSITE" id="PS50846"/>
    </source>
</evidence>
<comment type="caution">
    <text evidence="2">The sequence shown here is derived from an EMBL/GenBank/DDBJ whole genome shotgun (WGS) entry which is preliminary data.</text>
</comment>
<dbReference type="InterPro" id="IPR036163">
    <property type="entry name" value="HMA_dom_sf"/>
</dbReference>
<dbReference type="PANTHER" id="PTHR46119:SF8">
    <property type="entry name" value="OS08G0405700 PROTEIN"/>
    <property type="match status" value="1"/>
</dbReference>
<keyword evidence="3" id="KW-1185">Reference proteome</keyword>
<dbReference type="SUPFAM" id="SSF55008">
    <property type="entry name" value="HMA, heavy metal-associated domain"/>
    <property type="match status" value="1"/>
</dbReference>
<gene>
    <name evidence="2" type="ORF">RJT34_04127</name>
</gene>
<dbReference type="AlphaFoldDB" id="A0AAN9KMX0"/>
<name>A0AAN9KMX0_CLITE</name>
<dbReference type="PROSITE" id="PS50846">
    <property type="entry name" value="HMA_2"/>
    <property type="match status" value="1"/>
</dbReference>
<evidence type="ECO:0000313" key="3">
    <source>
        <dbReference type="Proteomes" id="UP001359559"/>
    </source>
</evidence>